<evidence type="ECO:0000256" key="2">
    <source>
        <dbReference type="SAM" id="SignalP"/>
    </source>
</evidence>
<evidence type="ECO:0000313" key="3">
    <source>
        <dbReference type="EMBL" id="NRN67256.1"/>
    </source>
</evidence>
<proteinExistence type="predicted"/>
<comment type="caution">
    <text evidence="3">The sequence shown here is derived from an EMBL/GenBank/DDBJ whole genome shotgun (WGS) entry which is preliminary data.</text>
</comment>
<reference evidence="3 4" key="1">
    <citation type="submission" date="2020-01" db="EMBL/GenBank/DDBJ databases">
        <title>Kibdelosporangium persica a novel Actinomycetes from a hot desert in Iran.</title>
        <authorList>
            <person name="Safaei N."/>
            <person name="Zaburannyi N."/>
            <person name="Mueller R."/>
            <person name="Wink J."/>
        </authorList>
    </citation>
    <scope>NUCLEOTIDE SEQUENCE [LARGE SCALE GENOMIC DNA]</scope>
    <source>
        <strain evidence="3 4">4NS15</strain>
    </source>
</reference>
<feature type="region of interest" description="Disordered" evidence="1">
    <location>
        <begin position="11"/>
        <end position="58"/>
    </location>
</feature>
<accession>A0ABX2F7C8</accession>
<keyword evidence="4" id="KW-1185">Reference proteome</keyword>
<name>A0ABX2F7C8_9PSEU</name>
<evidence type="ECO:0000313" key="4">
    <source>
        <dbReference type="Proteomes" id="UP000763557"/>
    </source>
</evidence>
<feature type="chain" id="PRO_5046325588" evidence="2">
    <location>
        <begin position="19"/>
        <end position="150"/>
    </location>
</feature>
<feature type="signal peptide" evidence="2">
    <location>
        <begin position="1"/>
        <end position="18"/>
    </location>
</feature>
<evidence type="ECO:0000256" key="1">
    <source>
        <dbReference type="SAM" id="MobiDB-lite"/>
    </source>
</evidence>
<organism evidence="3 4">
    <name type="scientific">Kibdelosporangium persicum</name>
    <dbReference type="NCBI Taxonomy" id="2698649"/>
    <lineage>
        <taxon>Bacteria</taxon>
        <taxon>Bacillati</taxon>
        <taxon>Actinomycetota</taxon>
        <taxon>Actinomycetes</taxon>
        <taxon>Pseudonocardiales</taxon>
        <taxon>Pseudonocardiaceae</taxon>
        <taxon>Kibdelosporangium</taxon>
    </lineage>
</organism>
<dbReference type="EMBL" id="JAAATY010000013">
    <property type="protein sequence ID" value="NRN67256.1"/>
    <property type="molecule type" value="Genomic_DNA"/>
</dbReference>
<gene>
    <name evidence="3" type="ORF">GC106_44890</name>
</gene>
<feature type="compositionally biased region" description="Low complexity" evidence="1">
    <location>
        <begin position="21"/>
        <end position="54"/>
    </location>
</feature>
<protein>
    <submittedName>
        <fullName evidence="3">Uncharacterized protein</fullName>
    </submittedName>
</protein>
<dbReference type="Proteomes" id="UP000763557">
    <property type="component" value="Unassembled WGS sequence"/>
</dbReference>
<sequence length="150" mass="15161">MATLAVSALAACSPPGPAAPPGTTTTPATTQTTTSRPAATSSPTTTKPSPTVAALPDEGRNFASCKDGHCRVHVRPGDRIALGGALGATTIAITAISPAEVSVKLERADGSRGTYTFFDPVKNGALMRGDKIVLAFPEITGSQAVMQVDV</sequence>
<keyword evidence="2" id="KW-0732">Signal</keyword>